<dbReference type="EMBL" id="UOEU01000354">
    <property type="protein sequence ID" value="VAW32423.1"/>
    <property type="molecule type" value="Genomic_DNA"/>
</dbReference>
<dbReference type="AlphaFoldDB" id="A0A3B0UW68"/>
<organism evidence="1">
    <name type="scientific">hydrothermal vent metagenome</name>
    <dbReference type="NCBI Taxonomy" id="652676"/>
    <lineage>
        <taxon>unclassified sequences</taxon>
        <taxon>metagenomes</taxon>
        <taxon>ecological metagenomes</taxon>
    </lineage>
</organism>
<gene>
    <name evidence="1" type="ORF">MNBD_CHLOROFLEXI01-1885</name>
</gene>
<name>A0A3B0UW68_9ZZZZ</name>
<dbReference type="InterPro" id="IPR025528">
    <property type="entry name" value="BrnA_antitoxin"/>
</dbReference>
<proteinExistence type="predicted"/>
<protein>
    <recommendedName>
        <fullName evidence="2">BrnA antitoxin family protein</fullName>
    </recommendedName>
</protein>
<sequence>MNEKNNDLDNTWVDPDDAPELDNAFFSQATPKIDNEVVTINEVKTAFKKKLGRPKAEDPKKSISIRLSSDVLEHFRSTGKGWQTRINEVLQEYITLHN</sequence>
<reference evidence="1" key="1">
    <citation type="submission" date="2018-06" db="EMBL/GenBank/DDBJ databases">
        <authorList>
            <person name="Zhirakovskaya E."/>
        </authorList>
    </citation>
    <scope>NUCLEOTIDE SEQUENCE</scope>
</reference>
<dbReference type="Pfam" id="PF14384">
    <property type="entry name" value="BrnA_antitoxin"/>
    <property type="match status" value="1"/>
</dbReference>
<evidence type="ECO:0000313" key="1">
    <source>
        <dbReference type="EMBL" id="VAW32423.1"/>
    </source>
</evidence>
<evidence type="ECO:0008006" key="2">
    <source>
        <dbReference type="Google" id="ProtNLM"/>
    </source>
</evidence>
<accession>A0A3B0UW68</accession>